<dbReference type="AlphaFoldDB" id="A0A7W6FQM4"/>
<name>A0A7W6FQM4_9SPHN</name>
<proteinExistence type="predicted"/>
<reference evidence="1 2" key="1">
    <citation type="submission" date="2020-08" db="EMBL/GenBank/DDBJ databases">
        <title>Genomic Encyclopedia of Type Strains, Phase IV (KMG-IV): sequencing the most valuable type-strain genomes for metagenomic binning, comparative biology and taxonomic classification.</title>
        <authorList>
            <person name="Goeker M."/>
        </authorList>
    </citation>
    <scope>NUCLEOTIDE SEQUENCE [LARGE SCALE GENOMIC DNA]</scope>
    <source>
        <strain evidence="1 2">DSM 26189</strain>
    </source>
</reference>
<protein>
    <submittedName>
        <fullName evidence="1">Uncharacterized protein</fullName>
    </submittedName>
</protein>
<comment type="caution">
    <text evidence="1">The sequence shown here is derived from an EMBL/GenBank/DDBJ whole genome shotgun (WGS) entry which is preliminary data.</text>
</comment>
<keyword evidence="2" id="KW-1185">Reference proteome</keyword>
<dbReference type="Proteomes" id="UP000571950">
    <property type="component" value="Unassembled WGS sequence"/>
</dbReference>
<accession>A0A7W6FQM4</accession>
<sequence>MKSRLMTALAVLALFLGVTSTGWMLAVTREWLLPWSTFKIFLPAGTALKQDR</sequence>
<evidence type="ECO:0000313" key="1">
    <source>
        <dbReference type="EMBL" id="MBB3927058.1"/>
    </source>
</evidence>
<evidence type="ECO:0000313" key="2">
    <source>
        <dbReference type="Proteomes" id="UP000571950"/>
    </source>
</evidence>
<organism evidence="1 2">
    <name type="scientific">Sphingobium jiangsuense</name>
    <dbReference type="NCBI Taxonomy" id="870476"/>
    <lineage>
        <taxon>Bacteria</taxon>
        <taxon>Pseudomonadati</taxon>
        <taxon>Pseudomonadota</taxon>
        <taxon>Alphaproteobacteria</taxon>
        <taxon>Sphingomonadales</taxon>
        <taxon>Sphingomonadaceae</taxon>
        <taxon>Sphingobium</taxon>
    </lineage>
</organism>
<dbReference type="RefSeq" id="WP_188072555.1">
    <property type="nucleotide sequence ID" value="NZ_BSPS01000023.1"/>
</dbReference>
<dbReference type="EMBL" id="JACIDT010000009">
    <property type="protein sequence ID" value="MBB3927058.1"/>
    <property type="molecule type" value="Genomic_DNA"/>
</dbReference>
<gene>
    <name evidence="1" type="ORF">GGR43_002781</name>
</gene>